<dbReference type="GO" id="GO:0000976">
    <property type="term" value="F:transcription cis-regulatory region binding"/>
    <property type="evidence" value="ECO:0007669"/>
    <property type="project" value="TreeGrafter"/>
</dbReference>
<dbReference type="RefSeq" id="WP_165832761.1">
    <property type="nucleotide sequence ID" value="NZ_CALXNT010000093.1"/>
</dbReference>
<dbReference type="Gene3D" id="3.40.50.2300">
    <property type="match status" value="2"/>
</dbReference>
<dbReference type="PANTHER" id="PTHR30146:SF109">
    <property type="entry name" value="HTH-TYPE TRANSCRIPTIONAL REGULATOR GALS"/>
    <property type="match status" value="1"/>
</dbReference>
<dbReference type="InterPro" id="IPR046335">
    <property type="entry name" value="LacI/GalR-like_sensor"/>
</dbReference>
<dbReference type="Proteomes" id="UP000245959">
    <property type="component" value="Unassembled WGS sequence"/>
</dbReference>
<dbReference type="SMART" id="SM00354">
    <property type="entry name" value="HTH_LACI"/>
    <property type="match status" value="1"/>
</dbReference>
<dbReference type="PANTHER" id="PTHR30146">
    <property type="entry name" value="LACI-RELATED TRANSCRIPTIONAL REPRESSOR"/>
    <property type="match status" value="1"/>
</dbReference>
<evidence type="ECO:0000256" key="2">
    <source>
        <dbReference type="ARBA" id="ARBA00023125"/>
    </source>
</evidence>
<dbReference type="SUPFAM" id="SSF47413">
    <property type="entry name" value="lambda repressor-like DNA-binding domains"/>
    <property type="match status" value="1"/>
</dbReference>
<dbReference type="EMBL" id="QEKH01000002">
    <property type="protein sequence ID" value="PVY45450.1"/>
    <property type="molecule type" value="Genomic_DNA"/>
</dbReference>
<keyword evidence="3" id="KW-0804">Transcription</keyword>
<keyword evidence="1" id="KW-0805">Transcription regulation</keyword>
<dbReference type="AlphaFoldDB" id="A0A2U1B9V3"/>
<dbReference type="InterPro" id="IPR028082">
    <property type="entry name" value="Peripla_BP_I"/>
</dbReference>
<evidence type="ECO:0000256" key="3">
    <source>
        <dbReference type="ARBA" id="ARBA00023163"/>
    </source>
</evidence>
<evidence type="ECO:0000313" key="5">
    <source>
        <dbReference type="EMBL" id="PVY45450.1"/>
    </source>
</evidence>
<dbReference type="InterPro" id="IPR010982">
    <property type="entry name" value="Lambda_DNA-bd_dom_sf"/>
</dbReference>
<dbReference type="GO" id="GO:0003700">
    <property type="term" value="F:DNA-binding transcription factor activity"/>
    <property type="evidence" value="ECO:0007669"/>
    <property type="project" value="TreeGrafter"/>
</dbReference>
<proteinExistence type="predicted"/>
<gene>
    <name evidence="5" type="ORF">C8D82_10220</name>
</gene>
<dbReference type="CDD" id="cd06267">
    <property type="entry name" value="PBP1_LacI_sugar_binding-like"/>
    <property type="match status" value="1"/>
</dbReference>
<accession>A0A2U1B9V3</accession>
<dbReference type="SUPFAM" id="SSF53822">
    <property type="entry name" value="Periplasmic binding protein-like I"/>
    <property type="match status" value="1"/>
</dbReference>
<comment type="caution">
    <text evidence="5">The sequence shown here is derived from an EMBL/GenBank/DDBJ whole genome shotgun (WGS) entry which is preliminary data.</text>
</comment>
<organism evidence="5 6">
    <name type="scientific">Victivallis vadensis</name>
    <dbReference type="NCBI Taxonomy" id="172901"/>
    <lineage>
        <taxon>Bacteria</taxon>
        <taxon>Pseudomonadati</taxon>
        <taxon>Lentisphaerota</taxon>
        <taxon>Lentisphaeria</taxon>
        <taxon>Victivallales</taxon>
        <taxon>Victivallaceae</taxon>
        <taxon>Victivallis</taxon>
    </lineage>
</organism>
<dbReference type="Gene3D" id="1.10.260.40">
    <property type="entry name" value="lambda repressor-like DNA-binding domains"/>
    <property type="match status" value="1"/>
</dbReference>
<dbReference type="GeneID" id="78293810"/>
<keyword evidence="6" id="KW-1185">Reference proteome</keyword>
<evidence type="ECO:0000256" key="1">
    <source>
        <dbReference type="ARBA" id="ARBA00023015"/>
    </source>
</evidence>
<keyword evidence="2" id="KW-0238">DNA-binding</keyword>
<evidence type="ECO:0000313" key="6">
    <source>
        <dbReference type="Proteomes" id="UP000245959"/>
    </source>
</evidence>
<reference evidence="5 6" key="1">
    <citation type="submission" date="2018-04" db="EMBL/GenBank/DDBJ databases">
        <title>Genomic Encyclopedia of Type Strains, Phase IV (KMG-IV): sequencing the most valuable type-strain genomes for metagenomic binning, comparative biology and taxonomic classification.</title>
        <authorList>
            <person name="Goeker M."/>
        </authorList>
    </citation>
    <scope>NUCLEOTIDE SEQUENCE [LARGE SCALE GENOMIC DNA]</scope>
    <source>
        <strain evidence="5 6">DSM 14823</strain>
    </source>
</reference>
<dbReference type="PROSITE" id="PS50932">
    <property type="entry name" value="HTH_LACI_2"/>
    <property type="match status" value="1"/>
</dbReference>
<protein>
    <submittedName>
        <fullName evidence="5">LacI family transcriptional regulator</fullName>
    </submittedName>
</protein>
<sequence length="329" mass="37162">MAITMTELARRLNLSQSTVSLVLNNRDKGRVRPELAERVRQEAAATGFRLNRAASDLRRRCSNTIGVALAYSDNFYRAELVTTLHAEIVRRGYRPLFAFFSSDMEQQSATKLLLDNNLDAIITLEPQWLPDLLDLPVVSLFHSDPRFDAVVQDAEAGLRLSLECLRELGHRRIGWYGYDESDDRSRLLPRLAREYGMELPETFSVCSEAIYELVDDPAFFDPLRRASRAGLPTALLCHNDTIAVTLMRRLHECGLRIPDDLSLIGHDDIGLCGRLVPTLASVGYGSREELARKLVDRVLNRLAHPELPRSVEVLPPQLIRRESIGAPRH</sequence>
<name>A0A2U1B9V3_9BACT</name>
<evidence type="ECO:0000259" key="4">
    <source>
        <dbReference type="PROSITE" id="PS50932"/>
    </source>
</evidence>
<feature type="domain" description="HTH lacI-type" evidence="4">
    <location>
        <begin position="3"/>
        <end position="59"/>
    </location>
</feature>
<dbReference type="CDD" id="cd01392">
    <property type="entry name" value="HTH_LacI"/>
    <property type="match status" value="1"/>
</dbReference>
<dbReference type="Pfam" id="PF13377">
    <property type="entry name" value="Peripla_BP_3"/>
    <property type="match status" value="1"/>
</dbReference>
<dbReference type="InterPro" id="IPR000843">
    <property type="entry name" value="HTH_LacI"/>
</dbReference>